<keyword evidence="9" id="KW-1185">Reference proteome</keyword>
<keyword evidence="4 6" id="KW-0472">Membrane</keyword>
<feature type="compositionally biased region" description="Basic and acidic residues" evidence="5">
    <location>
        <begin position="406"/>
        <end position="417"/>
    </location>
</feature>
<evidence type="ECO:0000256" key="4">
    <source>
        <dbReference type="ARBA" id="ARBA00023136"/>
    </source>
</evidence>
<comment type="subcellular location">
    <subcellularLocation>
        <location evidence="1">Membrane</location>
        <topology evidence="1">Multi-pass membrane protein</topology>
    </subcellularLocation>
</comment>
<dbReference type="InterPro" id="IPR004853">
    <property type="entry name" value="Sugar_P_trans_dom"/>
</dbReference>
<dbReference type="GO" id="GO:0016020">
    <property type="term" value="C:membrane"/>
    <property type="evidence" value="ECO:0007669"/>
    <property type="project" value="UniProtKB-SubCell"/>
</dbReference>
<dbReference type="Proteomes" id="UP001054902">
    <property type="component" value="Unassembled WGS sequence"/>
</dbReference>
<evidence type="ECO:0000256" key="6">
    <source>
        <dbReference type="SAM" id="Phobius"/>
    </source>
</evidence>
<reference evidence="8 9" key="1">
    <citation type="journal article" date="2021" name="Sci. Rep.">
        <title>The genome of the diatom Chaetoceros tenuissimus carries an ancient integrated fragment of an extant virus.</title>
        <authorList>
            <person name="Hongo Y."/>
            <person name="Kimura K."/>
            <person name="Takaki Y."/>
            <person name="Yoshida Y."/>
            <person name="Baba S."/>
            <person name="Kobayashi G."/>
            <person name="Nagasaki K."/>
            <person name="Hano T."/>
            <person name="Tomaru Y."/>
        </authorList>
    </citation>
    <scope>NUCLEOTIDE SEQUENCE [LARGE SCALE GENOMIC DNA]</scope>
    <source>
        <strain evidence="8 9">NIES-3715</strain>
    </source>
</reference>
<feature type="transmembrane region" description="Helical" evidence="6">
    <location>
        <begin position="141"/>
        <end position="162"/>
    </location>
</feature>
<feature type="domain" description="Sugar phosphate transporter" evidence="7">
    <location>
        <begin position="74"/>
        <end position="375"/>
    </location>
</feature>
<dbReference type="Pfam" id="PF03151">
    <property type="entry name" value="TPT"/>
    <property type="match status" value="1"/>
</dbReference>
<evidence type="ECO:0000259" key="7">
    <source>
        <dbReference type="Pfam" id="PF03151"/>
    </source>
</evidence>
<dbReference type="EMBL" id="BLLK01000042">
    <property type="protein sequence ID" value="GFH50857.1"/>
    <property type="molecule type" value="Genomic_DNA"/>
</dbReference>
<feature type="transmembrane region" description="Helical" evidence="6">
    <location>
        <begin position="359"/>
        <end position="377"/>
    </location>
</feature>
<feature type="transmembrane region" description="Helical" evidence="6">
    <location>
        <begin position="99"/>
        <end position="120"/>
    </location>
</feature>
<evidence type="ECO:0000313" key="9">
    <source>
        <dbReference type="Proteomes" id="UP001054902"/>
    </source>
</evidence>
<gene>
    <name evidence="8" type="ORF">CTEN210_07333</name>
</gene>
<keyword evidence="3 6" id="KW-1133">Transmembrane helix</keyword>
<evidence type="ECO:0000256" key="3">
    <source>
        <dbReference type="ARBA" id="ARBA00022989"/>
    </source>
</evidence>
<evidence type="ECO:0000256" key="1">
    <source>
        <dbReference type="ARBA" id="ARBA00004141"/>
    </source>
</evidence>
<feature type="transmembrane region" description="Helical" evidence="6">
    <location>
        <begin position="68"/>
        <end position="87"/>
    </location>
</feature>
<comment type="caution">
    <text evidence="8">The sequence shown here is derived from an EMBL/GenBank/DDBJ whole genome shotgun (WGS) entry which is preliminary data.</text>
</comment>
<feature type="region of interest" description="Disordered" evidence="5">
    <location>
        <begin position="1"/>
        <end position="39"/>
    </location>
</feature>
<feature type="transmembrane region" description="Helical" evidence="6">
    <location>
        <begin position="332"/>
        <end position="353"/>
    </location>
</feature>
<name>A0AAD3CRQ5_9STRA</name>
<protein>
    <recommendedName>
        <fullName evidence="7">Sugar phosphate transporter domain-containing protein</fullName>
    </recommendedName>
</protein>
<dbReference type="InterPro" id="IPR050186">
    <property type="entry name" value="TPT_transporter"/>
</dbReference>
<evidence type="ECO:0000256" key="2">
    <source>
        <dbReference type="ARBA" id="ARBA00022692"/>
    </source>
</evidence>
<dbReference type="AlphaFoldDB" id="A0AAD3CRQ5"/>
<sequence length="462" mass="51573">MAPANYENGDVNESERRDSSISAQSFPSRPDPSNIDIDDDYEEMNSAMSQRRMEHKESSFQSFYAEHCIYLPAMLGWFFFSGLLSLYNKYVFGSTHMGFPCPLLMTSVHFLVQFLFSYGLTKRFPIALGGDQIDEMSWDKFLGIAIPCGLVTSLDVGLSNLALVRITITFYTMVKSSSPIFVVLSAYFFGIEKITLPLILTVLIISAGEFLTVMGEVEFDTIGFCLVLTAAVLSGMRWTVVQLKLQSLEPKLKSTIATMRILSPFMFISMLSLSLVFEEPWTKFGHANKSGIEYFSNPLDSLWTIGIGLLGASLAIVMIICEFYLIMKSSAVVLMIGGVLKELTTIMIGVTVMKDQLNLTNSLGVAVVFSGVLLYKVSHHLEKKEKEYDSIDVNSNGSSQMYAEQLRQEEEQLRSDDEMNNASLSFDFDDDAVKDSGRRSKKSKNKSESTQSLVLNTDSEII</sequence>
<accession>A0AAD3CRQ5</accession>
<organism evidence="8 9">
    <name type="scientific">Chaetoceros tenuissimus</name>
    <dbReference type="NCBI Taxonomy" id="426638"/>
    <lineage>
        <taxon>Eukaryota</taxon>
        <taxon>Sar</taxon>
        <taxon>Stramenopiles</taxon>
        <taxon>Ochrophyta</taxon>
        <taxon>Bacillariophyta</taxon>
        <taxon>Coscinodiscophyceae</taxon>
        <taxon>Chaetocerotophycidae</taxon>
        <taxon>Chaetocerotales</taxon>
        <taxon>Chaetocerotaceae</taxon>
        <taxon>Chaetoceros</taxon>
    </lineage>
</organism>
<feature type="transmembrane region" description="Helical" evidence="6">
    <location>
        <begin position="301"/>
        <end position="325"/>
    </location>
</feature>
<evidence type="ECO:0000256" key="5">
    <source>
        <dbReference type="SAM" id="MobiDB-lite"/>
    </source>
</evidence>
<feature type="compositionally biased region" description="Polar residues" evidence="5">
    <location>
        <begin position="450"/>
        <end position="462"/>
    </location>
</feature>
<feature type="region of interest" description="Disordered" evidence="5">
    <location>
        <begin position="402"/>
        <end position="462"/>
    </location>
</feature>
<dbReference type="PANTHER" id="PTHR11132">
    <property type="entry name" value="SOLUTE CARRIER FAMILY 35"/>
    <property type="match status" value="1"/>
</dbReference>
<feature type="transmembrane region" description="Helical" evidence="6">
    <location>
        <begin position="261"/>
        <end position="281"/>
    </location>
</feature>
<evidence type="ECO:0000313" key="8">
    <source>
        <dbReference type="EMBL" id="GFH50857.1"/>
    </source>
</evidence>
<keyword evidence="2 6" id="KW-0812">Transmembrane</keyword>
<feature type="transmembrane region" description="Helical" evidence="6">
    <location>
        <begin position="221"/>
        <end position="240"/>
    </location>
</feature>
<proteinExistence type="predicted"/>